<evidence type="ECO:0000313" key="3">
    <source>
        <dbReference type="Proteomes" id="UP000321306"/>
    </source>
</evidence>
<reference evidence="2 3" key="1">
    <citation type="submission" date="2019-07" db="EMBL/GenBank/DDBJ databases">
        <title>Whole genome shotgun sequence of Deinococcus cellulosilyticus NBRC 106333.</title>
        <authorList>
            <person name="Hosoyama A."/>
            <person name="Uohara A."/>
            <person name="Ohji S."/>
            <person name="Ichikawa N."/>
        </authorList>
    </citation>
    <scope>NUCLEOTIDE SEQUENCE [LARGE SCALE GENOMIC DNA]</scope>
    <source>
        <strain evidence="2 3">NBRC 106333</strain>
    </source>
</reference>
<dbReference type="AlphaFoldDB" id="A0A511N8J7"/>
<proteinExistence type="predicted"/>
<keyword evidence="3" id="KW-1185">Reference proteome</keyword>
<feature type="region of interest" description="Disordered" evidence="1">
    <location>
        <begin position="1"/>
        <end position="21"/>
    </location>
</feature>
<evidence type="ECO:0000256" key="1">
    <source>
        <dbReference type="SAM" id="MobiDB-lite"/>
    </source>
</evidence>
<evidence type="ECO:0000313" key="2">
    <source>
        <dbReference type="EMBL" id="GEM48808.1"/>
    </source>
</evidence>
<comment type="caution">
    <text evidence="2">The sequence shown here is derived from an EMBL/GenBank/DDBJ whole genome shotgun (WGS) entry which is preliminary data.</text>
</comment>
<accession>A0A511N8J7</accession>
<gene>
    <name evidence="2" type="ORF">DC3_44430</name>
</gene>
<dbReference type="EMBL" id="BJXB01000024">
    <property type="protein sequence ID" value="GEM48808.1"/>
    <property type="molecule type" value="Genomic_DNA"/>
</dbReference>
<dbReference type="RefSeq" id="WP_146888190.1">
    <property type="nucleotide sequence ID" value="NZ_BJXB01000024.1"/>
</dbReference>
<organism evidence="2 3">
    <name type="scientific">Deinococcus cellulosilyticus (strain DSM 18568 / NBRC 106333 / KACC 11606 / 5516J-15)</name>
    <dbReference type="NCBI Taxonomy" id="1223518"/>
    <lineage>
        <taxon>Bacteria</taxon>
        <taxon>Thermotogati</taxon>
        <taxon>Deinococcota</taxon>
        <taxon>Deinococci</taxon>
        <taxon>Deinococcales</taxon>
        <taxon>Deinococcaceae</taxon>
        <taxon>Deinococcus</taxon>
    </lineage>
</organism>
<sequence length="186" mass="20431">MKETYPKKGNKFDPEQYQPDVPPMTLQPFTPGPAGEVRAVATAADLLTVAAQCEAIQFDWIGLTGAYLDWKKRSEIGDFRWHARTSAGPVRGVDKAPDMVHFKGQEFRPDLVPVAVTIFPHAIRDGSLSKFTDLLVTRGVRSVECIAPDPLSTKRVLRLHTPTKIFTLTEDKKEGSDGAGTESPAV</sequence>
<name>A0A511N8J7_DEIC1</name>
<protein>
    <submittedName>
        <fullName evidence="2">Uncharacterized protein</fullName>
    </submittedName>
</protein>
<feature type="compositionally biased region" description="Basic and acidic residues" evidence="1">
    <location>
        <begin position="1"/>
        <end position="14"/>
    </location>
</feature>
<dbReference type="Proteomes" id="UP000321306">
    <property type="component" value="Unassembled WGS sequence"/>
</dbReference>